<proteinExistence type="predicted"/>
<dbReference type="OrthoDB" id="3689509at2759"/>
<accession>M2SMQ4</accession>
<gene>
    <name evidence="2" type="ORF">COCSADRAFT_31535</name>
</gene>
<evidence type="ECO:0000313" key="3">
    <source>
        <dbReference type="Proteomes" id="UP000016934"/>
    </source>
</evidence>
<dbReference type="HOGENOM" id="CLU_953130_0_0_1"/>
<evidence type="ECO:0000313" key="2">
    <source>
        <dbReference type="EMBL" id="EMD58426.1"/>
    </source>
</evidence>
<evidence type="ECO:0000256" key="1">
    <source>
        <dbReference type="SAM" id="SignalP"/>
    </source>
</evidence>
<reference evidence="3" key="2">
    <citation type="journal article" date="2013" name="PLoS Genet.">
        <title>Comparative genome structure, secondary metabolite, and effector coding capacity across Cochliobolus pathogens.</title>
        <authorList>
            <person name="Condon B.J."/>
            <person name="Leng Y."/>
            <person name="Wu D."/>
            <person name="Bushley K.E."/>
            <person name="Ohm R.A."/>
            <person name="Otillar R."/>
            <person name="Martin J."/>
            <person name="Schackwitz W."/>
            <person name="Grimwood J."/>
            <person name="MohdZainudin N."/>
            <person name="Xue C."/>
            <person name="Wang R."/>
            <person name="Manning V.A."/>
            <person name="Dhillon B."/>
            <person name="Tu Z.J."/>
            <person name="Steffenson B.J."/>
            <person name="Salamov A."/>
            <person name="Sun H."/>
            <person name="Lowry S."/>
            <person name="LaButti K."/>
            <person name="Han J."/>
            <person name="Copeland A."/>
            <person name="Lindquist E."/>
            <person name="Barry K."/>
            <person name="Schmutz J."/>
            <person name="Baker S.E."/>
            <person name="Ciuffetti L.M."/>
            <person name="Grigoriev I.V."/>
            <person name="Zhong S."/>
            <person name="Turgeon B.G."/>
        </authorList>
    </citation>
    <scope>NUCLEOTIDE SEQUENCE [LARGE SCALE GENOMIC DNA]</scope>
    <source>
        <strain evidence="3">ND90Pr / ATCC 201652</strain>
    </source>
</reference>
<feature type="chain" id="PRO_5004025134" evidence="1">
    <location>
        <begin position="17"/>
        <end position="277"/>
    </location>
</feature>
<name>M2SMQ4_COCSN</name>
<dbReference type="GeneID" id="19136453"/>
<feature type="signal peptide" evidence="1">
    <location>
        <begin position="1"/>
        <end position="16"/>
    </location>
</feature>
<keyword evidence="3" id="KW-1185">Reference proteome</keyword>
<keyword evidence="1" id="KW-0732">Signal</keyword>
<protein>
    <submittedName>
        <fullName evidence="2">Uncharacterized protein</fullName>
    </submittedName>
</protein>
<organism evidence="2 3">
    <name type="scientific">Cochliobolus sativus (strain ND90Pr / ATCC 201652)</name>
    <name type="common">Common root rot and spot blotch fungus</name>
    <name type="synonym">Bipolaris sorokiniana</name>
    <dbReference type="NCBI Taxonomy" id="665912"/>
    <lineage>
        <taxon>Eukaryota</taxon>
        <taxon>Fungi</taxon>
        <taxon>Dikarya</taxon>
        <taxon>Ascomycota</taxon>
        <taxon>Pezizomycotina</taxon>
        <taxon>Dothideomycetes</taxon>
        <taxon>Pleosporomycetidae</taxon>
        <taxon>Pleosporales</taxon>
        <taxon>Pleosporineae</taxon>
        <taxon>Pleosporaceae</taxon>
        <taxon>Bipolaris</taxon>
    </lineage>
</organism>
<dbReference type="KEGG" id="bsc:COCSADRAFT_31535"/>
<sequence>MLLSPLLCLLFSFSVAGNSTLILCFHYNEVAHHIRDEDGEHALLQATLRRVDDRFRANSTVHELLARDLQNKEINARATVFYKPDLNAVCTQNRLLRAHPYTIRDVCISARQFSVLCDPNASGDDVVTVHVHCQPDYFCVTVLKNTLQIVDPDNLQPGQGAEPIRQKRLYFRPFQIKTTAVDFVTDWWTAPGKFKVTFGRMAVLGDTAGVPYKHKFEWNVAGAKNIESENSGADHEYQLSCNYDGAADMQFRAVTEDLDEVAPAKNLILNAYFGAAS</sequence>
<dbReference type="AlphaFoldDB" id="M2SMQ4"/>
<dbReference type="Proteomes" id="UP000016934">
    <property type="component" value="Unassembled WGS sequence"/>
</dbReference>
<dbReference type="RefSeq" id="XP_007705796.1">
    <property type="nucleotide sequence ID" value="XM_007707606.1"/>
</dbReference>
<dbReference type="EMBL" id="KB445656">
    <property type="protein sequence ID" value="EMD58426.1"/>
    <property type="molecule type" value="Genomic_DNA"/>
</dbReference>
<reference evidence="2 3" key="1">
    <citation type="journal article" date="2012" name="PLoS Pathog.">
        <title>Diverse lifestyles and strategies of plant pathogenesis encoded in the genomes of eighteen Dothideomycetes fungi.</title>
        <authorList>
            <person name="Ohm R.A."/>
            <person name="Feau N."/>
            <person name="Henrissat B."/>
            <person name="Schoch C.L."/>
            <person name="Horwitz B.A."/>
            <person name="Barry K.W."/>
            <person name="Condon B.J."/>
            <person name="Copeland A.C."/>
            <person name="Dhillon B."/>
            <person name="Glaser F."/>
            <person name="Hesse C.N."/>
            <person name="Kosti I."/>
            <person name="LaButti K."/>
            <person name="Lindquist E.A."/>
            <person name="Lucas S."/>
            <person name="Salamov A.A."/>
            <person name="Bradshaw R.E."/>
            <person name="Ciuffetti L."/>
            <person name="Hamelin R.C."/>
            <person name="Kema G.H.J."/>
            <person name="Lawrence C."/>
            <person name="Scott J.A."/>
            <person name="Spatafora J.W."/>
            <person name="Turgeon B.G."/>
            <person name="de Wit P.J.G.M."/>
            <person name="Zhong S."/>
            <person name="Goodwin S.B."/>
            <person name="Grigoriev I.V."/>
        </authorList>
    </citation>
    <scope>NUCLEOTIDE SEQUENCE [LARGE SCALE GENOMIC DNA]</scope>
    <source>
        <strain evidence="3">ND90Pr / ATCC 201652</strain>
    </source>
</reference>